<evidence type="ECO:0000313" key="2">
    <source>
        <dbReference type="Proteomes" id="UP001432251"/>
    </source>
</evidence>
<keyword evidence="1" id="KW-0378">Hydrolase</keyword>
<organism evidence="1 2">
    <name type="scientific">Streptomyces citrinus</name>
    <dbReference type="NCBI Taxonomy" id="3118173"/>
    <lineage>
        <taxon>Bacteria</taxon>
        <taxon>Bacillati</taxon>
        <taxon>Actinomycetota</taxon>
        <taxon>Actinomycetes</taxon>
        <taxon>Kitasatosporales</taxon>
        <taxon>Streptomycetaceae</taxon>
        <taxon>Streptomyces</taxon>
    </lineage>
</organism>
<sequence length="220" mass="22967">MGGRARRLGWAAWVLGPLGLVGLLGSVVWLGSTYRSVTVSSSGMTPTYAIGDRVFIERVDGDEVRRGDVVLYSLPGRYRGQPVVQRVVGLGGERVAHEGGASGPTLVNGRALAEPYVKDGVANGGPPYDVRVPRGRLFLMGDHRANSNDNRYFADDHGGSVPFDAVDGRVVDGVARPVAVAVGGLAGLGVALTGLGCGIAAATERRRAAHLRMAGWAIPQ</sequence>
<dbReference type="EMBL" id="CP146022">
    <property type="protein sequence ID" value="WWQ66065.1"/>
    <property type="molecule type" value="Genomic_DNA"/>
</dbReference>
<keyword evidence="2" id="KW-1185">Reference proteome</keyword>
<dbReference type="EC" id="3.4.21.89" evidence="1"/>
<protein>
    <submittedName>
        <fullName evidence="1">Signal peptidase I</fullName>
        <ecNumber evidence="1">3.4.21.89</ecNumber>
    </submittedName>
</protein>
<dbReference type="Proteomes" id="UP001432251">
    <property type="component" value="Chromosome"/>
</dbReference>
<gene>
    <name evidence="1" type="primary">lepB</name>
    <name evidence="1" type="ORF">V2W30_23865</name>
</gene>
<reference evidence="1" key="1">
    <citation type="journal article" date="2025" name="Int. J. Syst. Evol. Microbiol.">
        <title>Streptomyces citrinus sp. nov., with yellow diffusible pigment.</title>
        <authorList>
            <person name="He Y."/>
            <person name="Yang E."/>
            <person name="Xu J."/>
            <person name="Sun Y."/>
            <person name="Sun L."/>
        </authorList>
    </citation>
    <scope>NUCLEOTIDE SEQUENCE</scope>
    <source>
        <strain evidence="1">Q6</strain>
    </source>
</reference>
<name>A0ACD5AFP4_9ACTN</name>
<proteinExistence type="predicted"/>
<accession>A0ACD5AFP4</accession>
<evidence type="ECO:0000313" key="1">
    <source>
        <dbReference type="EMBL" id="WWQ66065.1"/>
    </source>
</evidence>